<protein>
    <submittedName>
        <fullName evidence="1">Uncharacterized protein</fullName>
    </submittedName>
</protein>
<evidence type="ECO:0000313" key="2">
    <source>
        <dbReference type="Proteomes" id="UP000790709"/>
    </source>
</evidence>
<organism evidence="1 2">
    <name type="scientific">Leucogyrophana mollusca</name>
    <dbReference type="NCBI Taxonomy" id="85980"/>
    <lineage>
        <taxon>Eukaryota</taxon>
        <taxon>Fungi</taxon>
        <taxon>Dikarya</taxon>
        <taxon>Basidiomycota</taxon>
        <taxon>Agaricomycotina</taxon>
        <taxon>Agaricomycetes</taxon>
        <taxon>Agaricomycetidae</taxon>
        <taxon>Boletales</taxon>
        <taxon>Boletales incertae sedis</taxon>
        <taxon>Leucogyrophana</taxon>
    </lineage>
</organism>
<name>A0ACB8BMR3_9AGAM</name>
<comment type="caution">
    <text evidence="1">The sequence shown here is derived from an EMBL/GenBank/DDBJ whole genome shotgun (WGS) entry which is preliminary data.</text>
</comment>
<dbReference type="EMBL" id="MU266373">
    <property type="protein sequence ID" value="KAH7927014.1"/>
    <property type="molecule type" value="Genomic_DNA"/>
</dbReference>
<dbReference type="Proteomes" id="UP000790709">
    <property type="component" value="Unassembled WGS sequence"/>
</dbReference>
<proteinExistence type="predicted"/>
<gene>
    <name evidence="1" type="ORF">BV22DRAFT_309729</name>
</gene>
<accession>A0ACB8BMR3</accession>
<keyword evidence="2" id="KW-1185">Reference proteome</keyword>
<reference evidence="1" key="1">
    <citation type="journal article" date="2021" name="New Phytol.">
        <title>Evolutionary innovations through gain and loss of genes in the ectomycorrhizal Boletales.</title>
        <authorList>
            <person name="Wu G."/>
            <person name="Miyauchi S."/>
            <person name="Morin E."/>
            <person name="Kuo A."/>
            <person name="Drula E."/>
            <person name="Varga T."/>
            <person name="Kohler A."/>
            <person name="Feng B."/>
            <person name="Cao Y."/>
            <person name="Lipzen A."/>
            <person name="Daum C."/>
            <person name="Hundley H."/>
            <person name="Pangilinan J."/>
            <person name="Johnson J."/>
            <person name="Barry K."/>
            <person name="LaButti K."/>
            <person name="Ng V."/>
            <person name="Ahrendt S."/>
            <person name="Min B."/>
            <person name="Choi I.G."/>
            <person name="Park H."/>
            <person name="Plett J.M."/>
            <person name="Magnuson J."/>
            <person name="Spatafora J.W."/>
            <person name="Nagy L.G."/>
            <person name="Henrissat B."/>
            <person name="Grigoriev I.V."/>
            <person name="Yang Z.L."/>
            <person name="Xu J."/>
            <person name="Martin F.M."/>
        </authorList>
    </citation>
    <scope>NUCLEOTIDE SEQUENCE</scope>
    <source>
        <strain evidence="1">KUC20120723A-06</strain>
    </source>
</reference>
<sequence length="147" mass="16572">MLSYLYRFCGAVLLCSCFLFLKYHAVRPGLCESTDRKCTRGIREGEPLALNPWVCFNFQAVQVKSRQTPTIHGDYVSPPPSFAKLRSLVHLHMKGLAPRIVKSVNPLAHSRTQCVRTHKTIVVVVGLLHRAMAVVRWCRMLPSLASL</sequence>
<evidence type="ECO:0000313" key="1">
    <source>
        <dbReference type="EMBL" id="KAH7927014.1"/>
    </source>
</evidence>